<proteinExistence type="predicted"/>
<organism evidence="1 2">
    <name type="scientific">Hyella patelloides LEGE 07179</name>
    <dbReference type="NCBI Taxonomy" id="945734"/>
    <lineage>
        <taxon>Bacteria</taxon>
        <taxon>Bacillati</taxon>
        <taxon>Cyanobacteriota</taxon>
        <taxon>Cyanophyceae</taxon>
        <taxon>Pleurocapsales</taxon>
        <taxon>Hyellaceae</taxon>
        <taxon>Hyella</taxon>
    </lineage>
</organism>
<dbReference type="OrthoDB" id="591174at2"/>
<protein>
    <submittedName>
        <fullName evidence="1">Uncharacterized protein</fullName>
    </submittedName>
</protein>
<name>A0A563VVF2_9CYAN</name>
<accession>A0A563VVF2</accession>
<evidence type="ECO:0000313" key="2">
    <source>
        <dbReference type="Proteomes" id="UP000320055"/>
    </source>
</evidence>
<dbReference type="AlphaFoldDB" id="A0A563VVF2"/>
<dbReference type="RefSeq" id="WP_144874236.1">
    <property type="nucleotide sequence ID" value="NZ_LR214073.1"/>
</dbReference>
<dbReference type="Proteomes" id="UP000320055">
    <property type="component" value="Unassembled WGS sequence"/>
</dbReference>
<evidence type="ECO:0000313" key="1">
    <source>
        <dbReference type="EMBL" id="VEP15454.1"/>
    </source>
</evidence>
<sequence>MFFVNTIENLKFQKSQTHDFQNLEKGVDYLVNFVESGQFATLTTTVWVKIGDIIVLPYQTKATKYYAKAIDNYWNDDSIQAIRLSKLRE</sequence>
<keyword evidence="2" id="KW-1185">Reference proteome</keyword>
<reference evidence="1 2" key="1">
    <citation type="submission" date="2019-01" db="EMBL/GenBank/DDBJ databases">
        <authorList>
            <person name="Brito A."/>
        </authorList>
    </citation>
    <scope>NUCLEOTIDE SEQUENCE [LARGE SCALE GENOMIC DNA]</scope>
    <source>
        <strain evidence="1">1</strain>
    </source>
</reference>
<gene>
    <name evidence="1" type="ORF">H1P_3360011</name>
</gene>
<dbReference type="EMBL" id="CAACVJ010000264">
    <property type="protein sequence ID" value="VEP15454.1"/>
    <property type="molecule type" value="Genomic_DNA"/>
</dbReference>